<dbReference type="Pfam" id="PF02654">
    <property type="entry name" value="CobS"/>
    <property type="match status" value="1"/>
</dbReference>
<sequence>MDEQSPSSTVSTRERHSRAIALALGFFSRLPTRHLETIEDEDMGRAVVYMPVVGLIIGLILVVTGLVLSSFLGSWHGDLNTIHLSLIGLTLFAILTLASGGLHLDGLGDCADAWVGGLGDKERTLLIMKDPTCGPMAVMVVVLGMLVKAGGMVALTISQSWLAILLIPVLSRTAGMGLFLNTPYVRPKGLGQAFSDFAANPVTRSECRSSLMAALAISAVLLAGVWPALILVLLLWYWLRQQTLSRLEGFTGDVCGAVIEITEACLFLFIALLV</sequence>
<keyword evidence="12 19" id="KW-1133">Transmembrane helix</keyword>
<keyword evidence="7 19" id="KW-1003">Cell membrane</keyword>
<keyword evidence="11 19" id="KW-0460">Magnesium</keyword>
<feature type="transmembrane region" description="Helical" evidence="19">
    <location>
        <begin position="211"/>
        <end position="238"/>
    </location>
</feature>
<keyword evidence="8 19" id="KW-0169">Cobalamin biosynthesis</keyword>
<comment type="catalytic activity">
    <reaction evidence="18 19">
        <text>alpha-ribazole 5'-phosphate + adenosylcob(III)inamide-GDP = adenosylcob(III)alamin 5'-phosphate + GMP + H(+)</text>
        <dbReference type="Rhea" id="RHEA:23560"/>
        <dbReference type="ChEBI" id="CHEBI:15378"/>
        <dbReference type="ChEBI" id="CHEBI:57918"/>
        <dbReference type="ChEBI" id="CHEBI:58115"/>
        <dbReference type="ChEBI" id="CHEBI:60487"/>
        <dbReference type="ChEBI" id="CHEBI:60493"/>
        <dbReference type="EC" id="2.7.8.26"/>
    </reaction>
</comment>
<feature type="transmembrane region" description="Helical" evidence="19">
    <location>
        <begin position="136"/>
        <end position="155"/>
    </location>
</feature>
<evidence type="ECO:0000256" key="5">
    <source>
        <dbReference type="ARBA" id="ARBA00013200"/>
    </source>
</evidence>
<evidence type="ECO:0000256" key="17">
    <source>
        <dbReference type="ARBA" id="ARBA00048623"/>
    </source>
</evidence>
<evidence type="ECO:0000256" key="9">
    <source>
        <dbReference type="ARBA" id="ARBA00022679"/>
    </source>
</evidence>
<dbReference type="RefSeq" id="WP_087111151.1">
    <property type="nucleotide sequence ID" value="NZ_CBCSCN010000006.1"/>
</dbReference>
<evidence type="ECO:0000256" key="10">
    <source>
        <dbReference type="ARBA" id="ARBA00022692"/>
    </source>
</evidence>
<evidence type="ECO:0000256" key="4">
    <source>
        <dbReference type="ARBA" id="ARBA00010561"/>
    </source>
</evidence>
<comment type="subcellular location">
    <subcellularLocation>
        <location evidence="2 19">Cell membrane</location>
        <topology evidence="2 19">Multi-pass membrane protein</topology>
    </subcellularLocation>
</comment>
<dbReference type="OrthoDB" id="9794626at2"/>
<comment type="cofactor">
    <cofactor evidence="1 19">
        <name>Mg(2+)</name>
        <dbReference type="ChEBI" id="CHEBI:18420"/>
    </cofactor>
</comment>
<dbReference type="EC" id="2.7.8.26" evidence="5 19"/>
<gene>
    <name evidence="19 20" type="primary">cobS</name>
    <name evidence="20" type="ORF">EHSB41UT_02932</name>
</gene>
<evidence type="ECO:0000256" key="7">
    <source>
        <dbReference type="ARBA" id="ARBA00022475"/>
    </source>
</evidence>
<evidence type="ECO:0000256" key="11">
    <source>
        <dbReference type="ARBA" id="ARBA00022842"/>
    </source>
</evidence>
<dbReference type="PANTHER" id="PTHR34148">
    <property type="entry name" value="ADENOSYLCOBINAMIDE-GDP RIBAZOLETRANSFERASE"/>
    <property type="match status" value="1"/>
</dbReference>
<dbReference type="InterPro" id="IPR003805">
    <property type="entry name" value="CobS"/>
</dbReference>
<protein>
    <recommendedName>
        <fullName evidence="6 19">Adenosylcobinamide-GDP ribazoletransferase</fullName>
        <ecNumber evidence="5 19">2.7.8.26</ecNumber>
    </recommendedName>
    <alternativeName>
        <fullName evidence="16 19">Cobalamin synthase</fullName>
    </alternativeName>
    <alternativeName>
        <fullName evidence="15 19">Cobalamin-5'-phosphate synthase</fullName>
    </alternativeName>
</protein>
<proteinExistence type="inferred from homology"/>
<comment type="similarity">
    <text evidence="4 19">Belongs to the CobS family.</text>
</comment>
<keyword evidence="9 19" id="KW-0808">Transferase</keyword>
<dbReference type="HAMAP" id="MF_00719">
    <property type="entry name" value="CobS"/>
    <property type="match status" value="1"/>
</dbReference>
<evidence type="ECO:0000256" key="1">
    <source>
        <dbReference type="ARBA" id="ARBA00001946"/>
    </source>
</evidence>
<evidence type="ECO:0000256" key="15">
    <source>
        <dbReference type="ARBA" id="ARBA00032605"/>
    </source>
</evidence>
<evidence type="ECO:0000256" key="12">
    <source>
        <dbReference type="ARBA" id="ARBA00022989"/>
    </source>
</evidence>
<evidence type="ECO:0000256" key="19">
    <source>
        <dbReference type="HAMAP-Rule" id="MF_00719"/>
    </source>
</evidence>
<accession>A0A1X7AM33</accession>
<evidence type="ECO:0000256" key="2">
    <source>
        <dbReference type="ARBA" id="ARBA00004651"/>
    </source>
</evidence>
<dbReference type="GO" id="GO:0009236">
    <property type="term" value="P:cobalamin biosynthetic process"/>
    <property type="evidence" value="ECO:0007669"/>
    <property type="project" value="UniProtKB-UniRule"/>
</dbReference>
<comment type="catalytic activity">
    <reaction evidence="17 19">
        <text>alpha-ribazole + adenosylcob(III)inamide-GDP = adenosylcob(III)alamin + GMP + H(+)</text>
        <dbReference type="Rhea" id="RHEA:16049"/>
        <dbReference type="ChEBI" id="CHEBI:10329"/>
        <dbReference type="ChEBI" id="CHEBI:15378"/>
        <dbReference type="ChEBI" id="CHEBI:18408"/>
        <dbReference type="ChEBI" id="CHEBI:58115"/>
        <dbReference type="ChEBI" id="CHEBI:60487"/>
        <dbReference type="EC" id="2.7.8.26"/>
    </reaction>
</comment>
<evidence type="ECO:0000256" key="18">
    <source>
        <dbReference type="ARBA" id="ARBA00049504"/>
    </source>
</evidence>
<organism evidence="20 21">
    <name type="scientific">Parendozoicomonas haliclonae</name>
    <dbReference type="NCBI Taxonomy" id="1960125"/>
    <lineage>
        <taxon>Bacteria</taxon>
        <taxon>Pseudomonadati</taxon>
        <taxon>Pseudomonadota</taxon>
        <taxon>Gammaproteobacteria</taxon>
        <taxon>Oceanospirillales</taxon>
        <taxon>Endozoicomonadaceae</taxon>
        <taxon>Parendozoicomonas</taxon>
    </lineage>
</organism>
<comment type="function">
    <text evidence="14 19">Joins adenosylcobinamide-GDP and alpha-ribazole to generate adenosylcobalamin (Ado-cobalamin). Also synthesizes adenosylcobalamin 5'-phosphate from adenosylcobinamide-GDP and alpha-ribazole 5'-phosphate.</text>
</comment>
<comment type="pathway">
    <text evidence="3 19">Cofactor biosynthesis; adenosylcobalamin biosynthesis; adenosylcobalamin from cob(II)yrinate a,c-diamide: step 7/7.</text>
</comment>
<feature type="transmembrane region" description="Helical" evidence="19">
    <location>
        <begin position="48"/>
        <end position="72"/>
    </location>
</feature>
<dbReference type="EMBL" id="FWPT01000006">
    <property type="protein sequence ID" value="SMA48854.1"/>
    <property type="molecule type" value="Genomic_DNA"/>
</dbReference>
<feature type="transmembrane region" description="Helical" evidence="19">
    <location>
        <begin position="250"/>
        <end position="273"/>
    </location>
</feature>
<evidence type="ECO:0000313" key="21">
    <source>
        <dbReference type="Proteomes" id="UP000196573"/>
    </source>
</evidence>
<dbReference type="GO" id="GO:0008818">
    <property type="term" value="F:cobalamin 5'-phosphate synthase activity"/>
    <property type="evidence" value="ECO:0007669"/>
    <property type="project" value="UniProtKB-UniRule"/>
</dbReference>
<evidence type="ECO:0000313" key="20">
    <source>
        <dbReference type="EMBL" id="SMA48854.1"/>
    </source>
</evidence>
<evidence type="ECO:0000256" key="8">
    <source>
        <dbReference type="ARBA" id="ARBA00022573"/>
    </source>
</evidence>
<evidence type="ECO:0000256" key="3">
    <source>
        <dbReference type="ARBA" id="ARBA00004663"/>
    </source>
</evidence>
<dbReference type="GO" id="GO:0005886">
    <property type="term" value="C:plasma membrane"/>
    <property type="evidence" value="ECO:0007669"/>
    <property type="project" value="UniProtKB-SubCell"/>
</dbReference>
<feature type="transmembrane region" description="Helical" evidence="19">
    <location>
        <begin position="84"/>
        <end position="104"/>
    </location>
</feature>
<dbReference type="UniPathway" id="UPA00148">
    <property type="reaction ID" value="UER00238"/>
</dbReference>
<dbReference type="GO" id="GO:0051073">
    <property type="term" value="F:adenosylcobinamide-GDP ribazoletransferase activity"/>
    <property type="evidence" value="ECO:0007669"/>
    <property type="project" value="UniProtKB-UniRule"/>
</dbReference>
<evidence type="ECO:0000256" key="13">
    <source>
        <dbReference type="ARBA" id="ARBA00023136"/>
    </source>
</evidence>
<evidence type="ECO:0000256" key="14">
    <source>
        <dbReference type="ARBA" id="ARBA00025228"/>
    </source>
</evidence>
<keyword evidence="21" id="KW-1185">Reference proteome</keyword>
<name>A0A1X7AM33_9GAMM</name>
<evidence type="ECO:0000256" key="16">
    <source>
        <dbReference type="ARBA" id="ARBA00032853"/>
    </source>
</evidence>
<dbReference type="AlphaFoldDB" id="A0A1X7AM33"/>
<keyword evidence="10 19" id="KW-0812">Transmembrane</keyword>
<evidence type="ECO:0000256" key="6">
    <source>
        <dbReference type="ARBA" id="ARBA00015850"/>
    </source>
</evidence>
<dbReference type="PANTHER" id="PTHR34148:SF1">
    <property type="entry name" value="ADENOSYLCOBINAMIDE-GDP RIBAZOLETRANSFERASE"/>
    <property type="match status" value="1"/>
</dbReference>
<feature type="transmembrane region" description="Helical" evidence="19">
    <location>
        <begin position="162"/>
        <end position="180"/>
    </location>
</feature>
<dbReference type="Proteomes" id="UP000196573">
    <property type="component" value="Unassembled WGS sequence"/>
</dbReference>
<keyword evidence="13 19" id="KW-0472">Membrane</keyword>
<reference evidence="20 21" key="1">
    <citation type="submission" date="2017-03" db="EMBL/GenBank/DDBJ databases">
        <authorList>
            <person name="Afonso C.L."/>
            <person name="Miller P.J."/>
            <person name="Scott M.A."/>
            <person name="Spackman E."/>
            <person name="Goraichik I."/>
            <person name="Dimitrov K.M."/>
            <person name="Suarez D.L."/>
            <person name="Swayne D.E."/>
        </authorList>
    </citation>
    <scope>NUCLEOTIDE SEQUENCE [LARGE SCALE GENOMIC DNA]</scope>
    <source>
        <strain evidence="20">SB41UT1</strain>
    </source>
</reference>